<dbReference type="PANTHER" id="PTHR28595">
    <property type="entry name" value="39S RIBOSOMAL PROTEIN L54, MITOCHONDRIAL"/>
    <property type="match status" value="1"/>
</dbReference>
<dbReference type="Proteomes" id="UP001148838">
    <property type="component" value="Unassembled WGS sequence"/>
</dbReference>
<comment type="caution">
    <text evidence="8">The sequence shown here is derived from an EMBL/GenBank/DDBJ whole genome shotgun (WGS) entry which is preliminary data.</text>
</comment>
<evidence type="ECO:0000256" key="2">
    <source>
        <dbReference type="ARBA" id="ARBA00022946"/>
    </source>
</evidence>
<dbReference type="PANTHER" id="PTHR28595:SF1">
    <property type="entry name" value="LARGE RIBOSOMAL SUBUNIT PROTEIN ML54"/>
    <property type="match status" value="1"/>
</dbReference>
<comment type="subcellular location">
    <subcellularLocation>
        <location evidence="1">Mitochondrion</location>
    </subcellularLocation>
</comment>
<evidence type="ECO:0000313" key="9">
    <source>
        <dbReference type="Proteomes" id="UP001148838"/>
    </source>
</evidence>
<organism evidence="8 9">
    <name type="scientific">Periplaneta americana</name>
    <name type="common">American cockroach</name>
    <name type="synonym">Blatta americana</name>
    <dbReference type="NCBI Taxonomy" id="6978"/>
    <lineage>
        <taxon>Eukaryota</taxon>
        <taxon>Metazoa</taxon>
        <taxon>Ecdysozoa</taxon>
        <taxon>Arthropoda</taxon>
        <taxon>Hexapoda</taxon>
        <taxon>Insecta</taxon>
        <taxon>Pterygota</taxon>
        <taxon>Neoptera</taxon>
        <taxon>Polyneoptera</taxon>
        <taxon>Dictyoptera</taxon>
        <taxon>Blattodea</taxon>
        <taxon>Blattoidea</taxon>
        <taxon>Blattidae</taxon>
        <taxon>Blattinae</taxon>
        <taxon>Periplaneta</taxon>
    </lineage>
</organism>
<keyword evidence="4" id="KW-0496">Mitochondrion</keyword>
<keyword evidence="5" id="KW-0687">Ribonucleoprotein</keyword>
<evidence type="ECO:0000256" key="5">
    <source>
        <dbReference type="ARBA" id="ARBA00023274"/>
    </source>
</evidence>
<keyword evidence="2" id="KW-0809">Transit peptide</keyword>
<accession>A0ABQ8SKX9</accession>
<protein>
    <recommendedName>
        <fullName evidence="7">Large ribosomal subunit protein mL54</fullName>
    </recommendedName>
</protein>
<sequence length="109" mass="12661">MQQLAGGIASLGKKKGKFSKLGPMMEKKILPVETDPQRLVNYVCGSNLYKEGEDIKLKSDSEYPEWLWTLRTGKALTLDDLDPDTKDYWRKLRKLGMKRNNQLRKLKKF</sequence>
<keyword evidence="9" id="KW-1185">Reference proteome</keyword>
<dbReference type="Pfam" id="PF08561">
    <property type="entry name" value="Ribosomal_L37"/>
    <property type="match status" value="1"/>
</dbReference>
<dbReference type="EMBL" id="JAJSOF020000025">
    <property type="protein sequence ID" value="KAJ4434461.1"/>
    <property type="molecule type" value="Genomic_DNA"/>
</dbReference>
<gene>
    <name evidence="8" type="ORF">ANN_23023</name>
</gene>
<evidence type="ECO:0000256" key="1">
    <source>
        <dbReference type="ARBA" id="ARBA00004173"/>
    </source>
</evidence>
<evidence type="ECO:0000256" key="7">
    <source>
        <dbReference type="ARBA" id="ARBA00035179"/>
    </source>
</evidence>
<reference evidence="8 9" key="1">
    <citation type="journal article" date="2022" name="Allergy">
        <title>Genome assembly and annotation of Periplaneta americana reveal a comprehensive cockroach allergen profile.</title>
        <authorList>
            <person name="Wang L."/>
            <person name="Xiong Q."/>
            <person name="Saelim N."/>
            <person name="Wang L."/>
            <person name="Nong W."/>
            <person name="Wan A.T."/>
            <person name="Shi M."/>
            <person name="Liu X."/>
            <person name="Cao Q."/>
            <person name="Hui J.H.L."/>
            <person name="Sookrung N."/>
            <person name="Leung T.F."/>
            <person name="Tungtrongchitr A."/>
            <person name="Tsui S.K.W."/>
        </authorList>
    </citation>
    <scope>NUCLEOTIDE SEQUENCE [LARGE SCALE GENOMIC DNA]</scope>
    <source>
        <strain evidence="8">PWHHKU_190912</strain>
    </source>
</reference>
<evidence type="ECO:0000256" key="6">
    <source>
        <dbReference type="ARBA" id="ARBA00033752"/>
    </source>
</evidence>
<evidence type="ECO:0000256" key="4">
    <source>
        <dbReference type="ARBA" id="ARBA00023128"/>
    </source>
</evidence>
<dbReference type="InterPro" id="IPR013870">
    <property type="entry name" value="Ribosomal_mL54"/>
</dbReference>
<evidence type="ECO:0000313" key="8">
    <source>
        <dbReference type="EMBL" id="KAJ4434461.1"/>
    </source>
</evidence>
<name>A0ABQ8SKX9_PERAM</name>
<keyword evidence="3" id="KW-0689">Ribosomal protein</keyword>
<evidence type="ECO:0000256" key="3">
    <source>
        <dbReference type="ARBA" id="ARBA00022980"/>
    </source>
</evidence>
<proteinExistence type="inferred from homology"/>
<comment type="similarity">
    <text evidence="6">Belongs to the mitochondrion-specific ribosomal protein mL54 family.</text>
</comment>